<dbReference type="EMBL" id="CADEAL010003949">
    <property type="protein sequence ID" value="CAB1447528.1"/>
    <property type="molecule type" value="Genomic_DNA"/>
</dbReference>
<organism evidence="2 3">
    <name type="scientific">Pleuronectes platessa</name>
    <name type="common">European plaice</name>
    <dbReference type="NCBI Taxonomy" id="8262"/>
    <lineage>
        <taxon>Eukaryota</taxon>
        <taxon>Metazoa</taxon>
        <taxon>Chordata</taxon>
        <taxon>Craniata</taxon>
        <taxon>Vertebrata</taxon>
        <taxon>Euteleostomi</taxon>
        <taxon>Actinopterygii</taxon>
        <taxon>Neopterygii</taxon>
        <taxon>Teleostei</taxon>
        <taxon>Neoteleostei</taxon>
        <taxon>Acanthomorphata</taxon>
        <taxon>Carangaria</taxon>
        <taxon>Pleuronectiformes</taxon>
        <taxon>Pleuronectoidei</taxon>
        <taxon>Pleuronectidae</taxon>
        <taxon>Pleuronectes</taxon>
    </lineage>
</organism>
<evidence type="ECO:0000256" key="1">
    <source>
        <dbReference type="SAM" id="MobiDB-lite"/>
    </source>
</evidence>
<accession>A0A9N7Z182</accession>
<gene>
    <name evidence="2" type="ORF">PLEPLA_LOCUS35215</name>
</gene>
<evidence type="ECO:0000313" key="2">
    <source>
        <dbReference type="EMBL" id="CAB1447528.1"/>
    </source>
</evidence>
<name>A0A9N7Z182_PLEPL</name>
<comment type="caution">
    <text evidence="2">The sequence shown here is derived from an EMBL/GenBank/DDBJ whole genome shotgun (WGS) entry which is preliminary data.</text>
</comment>
<reference evidence="2" key="1">
    <citation type="submission" date="2020-03" db="EMBL/GenBank/DDBJ databases">
        <authorList>
            <person name="Weist P."/>
        </authorList>
    </citation>
    <scope>NUCLEOTIDE SEQUENCE</scope>
</reference>
<dbReference type="AlphaFoldDB" id="A0A9N7Z182"/>
<keyword evidence="3" id="KW-1185">Reference proteome</keyword>
<proteinExistence type="predicted"/>
<protein>
    <submittedName>
        <fullName evidence="2">Uncharacterized protein</fullName>
    </submittedName>
</protein>
<evidence type="ECO:0000313" key="3">
    <source>
        <dbReference type="Proteomes" id="UP001153269"/>
    </source>
</evidence>
<dbReference type="Proteomes" id="UP001153269">
    <property type="component" value="Unassembled WGS sequence"/>
</dbReference>
<sequence>MLKPVGRFEVSGHISAPRTAPVRHSSSPATPSGLKEEQTQVNAVYKDVSLEYRLPPPFLSPPPTVWFGLSEARRPRTKNSLKSEGAEFHSNPVIHSRDKSAHNITVRVMSLCSATRTQNALGWVSIIWFTSGVISGIQAVDLQVQPQVEAKCRTNLTLTS</sequence>
<feature type="region of interest" description="Disordered" evidence="1">
    <location>
        <begin position="12"/>
        <end position="37"/>
    </location>
</feature>